<comment type="caution">
    <text evidence="1">The sequence shown here is derived from an EMBL/GenBank/DDBJ whole genome shotgun (WGS) entry which is preliminary data.</text>
</comment>
<evidence type="ECO:0000313" key="2">
    <source>
        <dbReference type="Proteomes" id="UP000016491"/>
    </source>
</evidence>
<accession>A0ABC9TR80</accession>
<sequence>MKQKYKTKIQNENEDCKYGGNEQVLRSSQKSCVLNSAGNMV</sequence>
<gene>
    <name evidence="1" type="ORF">CLOSYM_04631</name>
</gene>
<evidence type="ECO:0000313" key="1">
    <source>
        <dbReference type="EMBL" id="ERI73794.1"/>
    </source>
</evidence>
<dbReference type="EMBL" id="AWSU01000369">
    <property type="protein sequence ID" value="ERI73794.1"/>
    <property type="molecule type" value="Genomic_DNA"/>
</dbReference>
<protein>
    <submittedName>
        <fullName evidence="1">Uncharacterized protein</fullName>
    </submittedName>
</protein>
<reference evidence="1 2" key="1">
    <citation type="submission" date="2013-07" db="EMBL/GenBank/DDBJ databases">
        <authorList>
            <person name="Weinstock G."/>
            <person name="Sodergren E."/>
            <person name="Wylie T."/>
            <person name="Fulton L."/>
            <person name="Fulton R."/>
            <person name="Fronick C."/>
            <person name="O'Laughlin M."/>
            <person name="Godfrey J."/>
            <person name="Miner T."/>
            <person name="Herter B."/>
            <person name="Appelbaum E."/>
            <person name="Cordes M."/>
            <person name="Lek S."/>
            <person name="Wollam A."/>
            <person name="Pepin K.H."/>
            <person name="Palsikar V.B."/>
            <person name="Mitreva M."/>
            <person name="Wilson R.K."/>
        </authorList>
    </citation>
    <scope>NUCLEOTIDE SEQUENCE [LARGE SCALE GENOMIC DNA]</scope>
    <source>
        <strain evidence="1 2">ATCC 14940</strain>
    </source>
</reference>
<organism evidence="1 2">
    <name type="scientific">[Clostridium] symbiosum ATCC 14940</name>
    <dbReference type="NCBI Taxonomy" id="411472"/>
    <lineage>
        <taxon>Bacteria</taxon>
        <taxon>Bacillati</taxon>
        <taxon>Bacillota</taxon>
        <taxon>Clostridia</taxon>
        <taxon>Lachnospirales</taxon>
        <taxon>Lachnospiraceae</taxon>
        <taxon>Otoolea</taxon>
    </lineage>
</organism>
<proteinExistence type="predicted"/>
<name>A0ABC9TR80_CLOSY</name>
<dbReference type="AlphaFoldDB" id="A0ABC9TR80"/>
<dbReference type="Proteomes" id="UP000016491">
    <property type="component" value="Unassembled WGS sequence"/>
</dbReference>